<feature type="chain" id="PRO_5011683524" description="Lipoprotein" evidence="1">
    <location>
        <begin position="22"/>
        <end position="204"/>
    </location>
</feature>
<accession>A0A1G6VXA5</accession>
<organism evidence="2 3">
    <name type="scientific">Aquimonas voraii</name>
    <dbReference type="NCBI Taxonomy" id="265719"/>
    <lineage>
        <taxon>Bacteria</taxon>
        <taxon>Pseudomonadati</taxon>
        <taxon>Pseudomonadota</taxon>
        <taxon>Gammaproteobacteria</taxon>
        <taxon>Lysobacterales</taxon>
        <taxon>Lysobacteraceae</taxon>
        <taxon>Aquimonas</taxon>
    </lineage>
</organism>
<evidence type="ECO:0000313" key="2">
    <source>
        <dbReference type="EMBL" id="SDD58262.1"/>
    </source>
</evidence>
<protein>
    <recommendedName>
        <fullName evidence="4">Lipoprotein</fullName>
    </recommendedName>
</protein>
<dbReference type="STRING" id="265719.SAMN04488509_1048"/>
<proteinExistence type="predicted"/>
<dbReference type="EMBL" id="FNAG01000004">
    <property type="protein sequence ID" value="SDD58262.1"/>
    <property type="molecule type" value="Genomic_DNA"/>
</dbReference>
<dbReference type="PROSITE" id="PS51257">
    <property type="entry name" value="PROKAR_LIPOPROTEIN"/>
    <property type="match status" value="1"/>
</dbReference>
<sequence length="204" mass="22601">MIAMRFLAVLCCALLAGCATTVDKQFASLEQARPCCASIREFKFEPLPAKGSKFKLDERASVFDFDSGRSYFKAFELPGSGLRRYRVKTYFNGMWIGQYLDPVLLVLDAEHRELARGALRLRFDDGNLFGDQNAHLFGFFAVDDEARYLVVLTAPFESEAPVAQTDPSVMVTMIGQTPIASPTPGASIRLHRSPTGTVRVEPLP</sequence>
<feature type="signal peptide" evidence="1">
    <location>
        <begin position="1"/>
        <end position="21"/>
    </location>
</feature>
<name>A0A1G6VXA5_9GAMM</name>
<evidence type="ECO:0008006" key="4">
    <source>
        <dbReference type="Google" id="ProtNLM"/>
    </source>
</evidence>
<keyword evidence="1" id="KW-0732">Signal</keyword>
<dbReference type="OrthoDB" id="5944162at2"/>
<keyword evidence="3" id="KW-1185">Reference proteome</keyword>
<evidence type="ECO:0000256" key="1">
    <source>
        <dbReference type="SAM" id="SignalP"/>
    </source>
</evidence>
<dbReference type="AlphaFoldDB" id="A0A1G6VXA5"/>
<dbReference type="RefSeq" id="WP_091241529.1">
    <property type="nucleotide sequence ID" value="NZ_FNAG01000004.1"/>
</dbReference>
<reference evidence="2 3" key="1">
    <citation type="submission" date="2016-10" db="EMBL/GenBank/DDBJ databases">
        <authorList>
            <person name="de Groot N.N."/>
        </authorList>
    </citation>
    <scope>NUCLEOTIDE SEQUENCE [LARGE SCALE GENOMIC DNA]</scope>
    <source>
        <strain evidence="2 3">DSM 16957</strain>
    </source>
</reference>
<evidence type="ECO:0000313" key="3">
    <source>
        <dbReference type="Proteomes" id="UP000199603"/>
    </source>
</evidence>
<dbReference type="Proteomes" id="UP000199603">
    <property type="component" value="Unassembled WGS sequence"/>
</dbReference>
<gene>
    <name evidence="2" type="ORF">SAMN04488509_1048</name>
</gene>